<dbReference type="RefSeq" id="WP_309688893.1">
    <property type="nucleotide sequence ID" value="NZ_JAVIZQ010000001.1"/>
</dbReference>
<protein>
    <recommendedName>
        <fullName evidence="5">Lipoprotein</fullName>
    </recommendedName>
</protein>
<keyword evidence="2" id="KW-0732">Signal</keyword>
<name>A0ABU1HNS7_9MICO</name>
<feature type="chain" id="PRO_5046274006" description="Lipoprotein" evidence="2">
    <location>
        <begin position="29"/>
        <end position="176"/>
    </location>
</feature>
<evidence type="ECO:0000313" key="3">
    <source>
        <dbReference type="EMBL" id="MDR6141688.1"/>
    </source>
</evidence>
<dbReference type="Proteomes" id="UP001249291">
    <property type="component" value="Unassembled WGS sequence"/>
</dbReference>
<feature type="region of interest" description="Disordered" evidence="1">
    <location>
        <begin position="37"/>
        <end position="57"/>
    </location>
</feature>
<evidence type="ECO:0000256" key="2">
    <source>
        <dbReference type="SAM" id="SignalP"/>
    </source>
</evidence>
<organism evidence="3 4">
    <name type="scientific">Microbacterium foliorum</name>
    <dbReference type="NCBI Taxonomy" id="104336"/>
    <lineage>
        <taxon>Bacteria</taxon>
        <taxon>Bacillati</taxon>
        <taxon>Actinomycetota</taxon>
        <taxon>Actinomycetes</taxon>
        <taxon>Micrococcales</taxon>
        <taxon>Microbacteriaceae</taxon>
        <taxon>Microbacterium</taxon>
    </lineage>
</organism>
<evidence type="ECO:0008006" key="5">
    <source>
        <dbReference type="Google" id="ProtNLM"/>
    </source>
</evidence>
<gene>
    <name evidence="3" type="ORF">QE375_001242</name>
</gene>
<dbReference type="EMBL" id="JAVIZQ010000001">
    <property type="protein sequence ID" value="MDR6141688.1"/>
    <property type="molecule type" value="Genomic_DNA"/>
</dbReference>
<proteinExistence type="predicted"/>
<evidence type="ECO:0000256" key="1">
    <source>
        <dbReference type="SAM" id="MobiDB-lite"/>
    </source>
</evidence>
<evidence type="ECO:0000313" key="4">
    <source>
        <dbReference type="Proteomes" id="UP001249291"/>
    </source>
</evidence>
<sequence length="176" mass="18267">MSNRTAAATVAFLAALVAAALTGCTAPAPEVTETPAAVQPVVKPTPSGTPVPTPTATAEVSRCDVLSKISLTGYSEGDEEPTYYATWNGVLPVDNGMTDFARGTVTKTADGSIATYTVAAGDAPSAIRERLCSDVYAAMSYSRLGSMLYPGDVLTLGPGAMEPLATETFIWEPQRR</sequence>
<keyword evidence="4" id="KW-1185">Reference proteome</keyword>
<feature type="signal peptide" evidence="2">
    <location>
        <begin position="1"/>
        <end position="28"/>
    </location>
</feature>
<accession>A0ABU1HNS7</accession>
<reference evidence="3 4" key="1">
    <citation type="submission" date="2023-08" db="EMBL/GenBank/DDBJ databases">
        <title>Functional and genomic diversity of the sorghum phyllosphere microbiome.</title>
        <authorList>
            <person name="Shade A."/>
        </authorList>
    </citation>
    <scope>NUCLEOTIDE SEQUENCE [LARGE SCALE GENOMIC DNA]</scope>
    <source>
        <strain evidence="3 4">SORGH_AS_0445</strain>
    </source>
</reference>
<comment type="caution">
    <text evidence="3">The sequence shown here is derived from an EMBL/GenBank/DDBJ whole genome shotgun (WGS) entry which is preliminary data.</text>
</comment>
<feature type="compositionally biased region" description="Low complexity" evidence="1">
    <location>
        <begin position="37"/>
        <end position="46"/>
    </location>
</feature>
<dbReference type="PROSITE" id="PS51257">
    <property type="entry name" value="PROKAR_LIPOPROTEIN"/>
    <property type="match status" value="1"/>
</dbReference>